<evidence type="ECO:0000256" key="2">
    <source>
        <dbReference type="RuleBase" id="RU363072"/>
    </source>
</evidence>
<name>A0ABV0KMR2_9CYAN</name>
<dbReference type="InterPro" id="IPR007049">
    <property type="entry name" value="Carb-sel_porin_OprB"/>
</dbReference>
<dbReference type="PROSITE" id="PS51272">
    <property type="entry name" value="SLH"/>
    <property type="match status" value="1"/>
</dbReference>
<organism evidence="4 5">
    <name type="scientific">Stenomitos frigidus AS-A4</name>
    <dbReference type="NCBI Taxonomy" id="2933935"/>
    <lineage>
        <taxon>Bacteria</taxon>
        <taxon>Bacillati</taxon>
        <taxon>Cyanobacteriota</taxon>
        <taxon>Cyanophyceae</taxon>
        <taxon>Leptolyngbyales</taxon>
        <taxon>Leptolyngbyaceae</taxon>
        <taxon>Stenomitos</taxon>
    </lineage>
</organism>
<sequence>MSKKIWLARGLGSLGVLCQTLPGWTTPIPSHDSVVEPAELSEVVPLDDRPSLACPSIPPQVQPESLQVPPDRLESDCIEPANDAMAQVQSVAELSDVRPTDWAYQALQSLAERYDVAIGYPDGTFRGNQALTRNEFAAGLARVLDVISQQYVVGRGNVAQLREDLATVQQLQASYGVIATDLRERANQLDQQVTILEQNQFSTTTKLSGQSVLVFTDGSNARGTVLSRTRLNLITSFAPNGALSTQLEAGNNGNDAIGRAQEREQNLLGTLGLLAGGGGLDYVGVASAVRLSNLSYSFQPAPGFNLTVGARLSPRDFIDYNRFANDSTETFASSFFLNNPLIVQNQIDRVGGAGAVLTWKPANLPLIVRALYVAADASRPNADITDGGLFGDRNQGSLEVEYDFSKNIIARFQLTKATVNNVDIFAGGINAEWAFNRQFAVFGRFAIGSYEGFNPLLNQDLDLNPKSWSIGFVARQLFIPGSTAGIAIGQPFVEKDLGDATQTNIEVFYSFLLNDNISVTPALTVVSNPDNRDRGTIFQWFLRLVYSF</sequence>
<dbReference type="Gene3D" id="2.40.160.180">
    <property type="entry name" value="Carbohydrate-selective porin OprB"/>
    <property type="match status" value="1"/>
</dbReference>
<gene>
    <name evidence="4" type="ORF">NDI38_19020</name>
</gene>
<comment type="caution">
    <text evidence="4">The sequence shown here is derived from an EMBL/GenBank/DDBJ whole genome shotgun (WGS) entry which is preliminary data.</text>
</comment>
<comment type="similarity">
    <text evidence="1 2">Belongs to the OprB family.</text>
</comment>
<accession>A0ABV0KMR2</accession>
<evidence type="ECO:0000256" key="1">
    <source>
        <dbReference type="ARBA" id="ARBA00008769"/>
    </source>
</evidence>
<dbReference type="InterPro" id="IPR038673">
    <property type="entry name" value="OprB_sf"/>
</dbReference>
<dbReference type="Proteomes" id="UP001476950">
    <property type="component" value="Unassembled WGS sequence"/>
</dbReference>
<evidence type="ECO:0000259" key="3">
    <source>
        <dbReference type="PROSITE" id="PS51272"/>
    </source>
</evidence>
<evidence type="ECO:0000313" key="4">
    <source>
        <dbReference type="EMBL" id="MEP1060529.1"/>
    </source>
</evidence>
<keyword evidence="5" id="KW-1185">Reference proteome</keyword>
<dbReference type="PANTHER" id="PTHR43308:SF1">
    <property type="entry name" value="OUTER MEMBRANE PROTEIN ALPHA"/>
    <property type="match status" value="1"/>
</dbReference>
<dbReference type="InterPro" id="IPR051465">
    <property type="entry name" value="Cell_Envelope_Struct_Comp"/>
</dbReference>
<reference evidence="4 5" key="1">
    <citation type="submission" date="2022-04" db="EMBL/GenBank/DDBJ databases">
        <title>Positive selection, recombination, and allopatry shape intraspecific diversity of widespread and dominant cyanobacteria.</title>
        <authorList>
            <person name="Wei J."/>
            <person name="Shu W."/>
            <person name="Hu C."/>
        </authorList>
    </citation>
    <scope>NUCLEOTIDE SEQUENCE [LARGE SCALE GENOMIC DNA]</scope>
    <source>
        <strain evidence="4 5">AS-A4</strain>
    </source>
</reference>
<dbReference type="NCBIfam" id="NF033921">
    <property type="entry name" value="por_somb"/>
    <property type="match status" value="1"/>
</dbReference>
<evidence type="ECO:0000313" key="5">
    <source>
        <dbReference type="Proteomes" id="UP001476950"/>
    </source>
</evidence>
<dbReference type="EMBL" id="JAMPLM010000019">
    <property type="protein sequence ID" value="MEP1060529.1"/>
    <property type="molecule type" value="Genomic_DNA"/>
</dbReference>
<dbReference type="Pfam" id="PF04966">
    <property type="entry name" value="OprB"/>
    <property type="match status" value="1"/>
</dbReference>
<protein>
    <submittedName>
        <fullName evidence="4">Iron uptake porin</fullName>
    </submittedName>
</protein>
<dbReference type="InterPro" id="IPR001119">
    <property type="entry name" value="SLH_dom"/>
</dbReference>
<dbReference type="RefSeq" id="WP_206756036.1">
    <property type="nucleotide sequence ID" value="NZ_JAMPLM010000019.1"/>
</dbReference>
<dbReference type="InterPro" id="IPR047684">
    <property type="entry name" value="Por_som-like"/>
</dbReference>
<feature type="domain" description="SLH" evidence="3">
    <location>
        <begin position="90"/>
        <end position="154"/>
    </location>
</feature>
<dbReference type="PANTHER" id="PTHR43308">
    <property type="entry name" value="OUTER MEMBRANE PROTEIN ALPHA-RELATED"/>
    <property type="match status" value="1"/>
</dbReference>
<proteinExistence type="inferred from homology"/>
<dbReference type="Pfam" id="PF00395">
    <property type="entry name" value="SLH"/>
    <property type="match status" value="1"/>
</dbReference>